<evidence type="ECO:0008006" key="3">
    <source>
        <dbReference type="Google" id="ProtNLM"/>
    </source>
</evidence>
<name>A0ABN8HWW1_9NEOP</name>
<organism evidence="1 2">
    <name type="scientific">Iphiclides podalirius</name>
    <name type="common">scarce swallowtail</name>
    <dbReference type="NCBI Taxonomy" id="110791"/>
    <lineage>
        <taxon>Eukaryota</taxon>
        <taxon>Metazoa</taxon>
        <taxon>Ecdysozoa</taxon>
        <taxon>Arthropoda</taxon>
        <taxon>Hexapoda</taxon>
        <taxon>Insecta</taxon>
        <taxon>Pterygota</taxon>
        <taxon>Neoptera</taxon>
        <taxon>Endopterygota</taxon>
        <taxon>Lepidoptera</taxon>
        <taxon>Glossata</taxon>
        <taxon>Ditrysia</taxon>
        <taxon>Papilionoidea</taxon>
        <taxon>Papilionidae</taxon>
        <taxon>Papilioninae</taxon>
        <taxon>Iphiclides</taxon>
    </lineage>
</organism>
<sequence>MVPFRNTLRVAAVSVAIVVRVFRSPAAPWPVHCVRTWRRSRSIRRDAGKDPPPGLRRLEKWTGNRRLPVPRAATALMSMALIEYA</sequence>
<proteinExistence type="predicted"/>
<protein>
    <recommendedName>
        <fullName evidence="3">Secreted protein</fullName>
    </recommendedName>
</protein>
<gene>
    <name evidence="1" type="ORF">IPOD504_LOCUS1525</name>
</gene>
<keyword evidence="2" id="KW-1185">Reference proteome</keyword>
<evidence type="ECO:0000313" key="1">
    <source>
        <dbReference type="EMBL" id="CAH2039136.1"/>
    </source>
</evidence>
<dbReference type="Proteomes" id="UP000837857">
    <property type="component" value="Chromosome 11"/>
</dbReference>
<reference evidence="1" key="1">
    <citation type="submission" date="2022-03" db="EMBL/GenBank/DDBJ databases">
        <authorList>
            <person name="Martin H S."/>
        </authorList>
    </citation>
    <scope>NUCLEOTIDE SEQUENCE</scope>
</reference>
<accession>A0ABN8HWW1</accession>
<evidence type="ECO:0000313" key="2">
    <source>
        <dbReference type="Proteomes" id="UP000837857"/>
    </source>
</evidence>
<feature type="non-terminal residue" evidence="1">
    <location>
        <position position="85"/>
    </location>
</feature>
<dbReference type="EMBL" id="OW152823">
    <property type="protein sequence ID" value="CAH2039136.1"/>
    <property type="molecule type" value="Genomic_DNA"/>
</dbReference>